<dbReference type="InterPro" id="IPR029052">
    <property type="entry name" value="Metallo-depent_PP-like"/>
</dbReference>
<dbReference type="GO" id="GO:0008758">
    <property type="term" value="F:UDP-2,3-diacylglucosamine hydrolase activity"/>
    <property type="evidence" value="ECO:0007669"/>
    <property type="project" value="TreeGrafter"/>
</dbReference>
<dbReference type="Proteomes" id="UP000294567">
    <property type="component" value="Unassembled WGS sequence"/>
</dbReference>
<dbReference type="Pfam" id="PF00149">
    <property type="entry name" value="Metallophos"/>
    <property type="match status" value="1"/>
</dbReference>
<dbReference type="GO" id="GO:0016020">
    <property type="term" value="C:membrane"/>
    <property type="evidence" value="ECO:0007669"/>
    <property type="project" value="GOC"/>
</dbReference>
<evidence type="ECO:0000313" key="2">
    <source>
        <dbReference type="EMBL" id="TCS90718.1"/>
    </source>
</evidence>
<organism evidence="2 3">
    <name type="scientific">Keratinibaculum paraultunense</name>
    <dbReference type="NCBI Taxonomy" id="1278232"/>
    <lineage>
        <taxon>Bacteria</taxon>
        <taxon>Bacillati</taxon>
        <taxon>Bacillota</taxon>
        <taxon>Tissierellia</taxon>
        <taxon>Tissierellales</taxon>
        <taxon>Tepidimicrobiaceae</taxon>
        <taxon>Keratinibaculum</taxon>
    </lineage>
</organism>
<dbReference type="EMBL" id="SMAE01000003">
    <property type="protein sequence ID" value="TCS90718.1"/>
    <property type="molecule type" value="Genomic_DNA"/>
</dbReference>
<dbReference type="Gene3D" id="3.60.21.10">
    <property type="match status" value="1"/>
</dbReference>
<dbReference type="SUPFAM" id="SSF56300">
    <property type="entry name" value="Metallo-dependent phosphatases"/>
    <property type="match status" value="1"/>
</dbReference>
<evidence type="ECO:0000259" key="1">
    <source>
        <dbReference type="Pfam" id="PF00149"/>
    </source>
</evidence>
<dbReference type="RefSeq" id="WP_158279980.1">
    <property type="nucleotide sequence ID" value="NZ_CP068564.1"/>
</dbReference>
<reference evidence="2 3" key="1">
    <citation type="submission" date="2019-03" db="EMBL/GenBank/DDBJ databases">
        <title>Genomic Encyclopedia of Type Strains, Phase IV (KMG-IV): sequencing the most valuable type-strain genomes for metagenomic binning, comparative biology and taxonomic classification.</title>
        <authorList>
            <person name="Goeker M."/>
        </authorList>
    </citation>
    <scope>NUCLEOTIDE SEQUENCE [LARGE SCALE GENOMIC DNA]</scope>
    <source>
        <strain evidence="2 3">DSM 26752</strain>
    </source>
</reference>
<accession>A0A4R3KY26</accession>
<keyword evidence="3" id="KW-1185">Reference proteome</keyword>
<feature type="domain" description="Calcineurin-like phosphoesterase" evidence="1">
    <location>
        <begin position="41"/>
        <end position="201"/>
    </location>
</feature>
<dbReference type="InterPro" id="IPR004843">
    <property type="entry name" value="Calcineurin-like_PHP"/>
</dbReference>
<dbReference type="PANTHER" id="PTHR31302:SF32">
    <property type="entry name" value="PHOSPHOESTERASE"/>
    <property type="match status" value="1"/>
</dbReference>
<dbReference type="PANTHER" id="PTHR31302">
    <property type="entry name" value="TRANSMEMBRANE PROTEIN WITH METALLOPHOSPHOESTERASE DOMAIN-RELATED"/>
    <property type="match status" value="1"/>
</dbReference>
<protein>
    <recommendedName>
        <fullName evidence="1">Calcineurin-like phosphoesterase domain-containing protein</fullName>
    </recommendedName>
</protein>
<comment type="caution">
    <text evidence="2">The sequence shown here is derived from an EMBL/GenBank/DDBJ whole genome shotgun (WGS) entry which is preliminary data.</text>
</comment>
<sequence>MKWMLRLGILLICILIYNYIEISQHYVNELVLYTSKLTKELRITQISDYHDNHRINKENLLNDVKEFNPHIIVITGDFIDSSTKDINPTLNLINSLMEINDNIFFVSGNHELGNIFGIKFISSLNDMGVQVLENTCSIIDINGDKINICGVDFYVTQKKYEDTLKQVDEKNYTILLSHSPNRPLYYMVGKEDLILAGHTHGGQVRLPFIGAIISPGQDFFPKYDKGLFEIENTVLYIDSGLGNSVFPIRMFNRVQISNIIIKQISN</sequence>
<proteinExistence type="predicted"/>
<dbReference type="InterPro" id="IPR051158">
    <property type="entry name" value="Metallophosphoesterase_sf"/>
</dbReference>
<dbReference type="AlphaFoldDB" id="A0A4R3KY26"/>
<gene>
    <name evidence="2" type="ORF">EDD65_10320</name>
</gene>
<dbReference type="OrthoDB" id="9780884at2"/>
<name>A0A4R3KY26_9FIRM</name>
<dbReference type="GO" id="GO:0009245">
    <property type="term" value="P:lipid A biosynthetic process"/>
    <property type="evidence" value="ECO:0007669"/>
    <property type="project" value="TreeGrafter"/>
</dbReference>
<evidence type="ECO:0000313" key="3">
    <source>
        <dbReference type="Proteomes" id="UP000294567"/>
    </source>
</evidence>